<evidence type="ECO:0000313" key="5">
    <source>
        <dbReference type="Proteomes" id="UP000688947"/>
    </source>
</evidence>
<dbReference type="Proteomes" id="UP000688947">
    <property type="component" value="Unassembled WGS sequence"/>
</dbReference>
<protein>
    <recommendedName>
        <fullName evidence="3">WLGC domain-containing protein</fullName>
    </recommendedName>
</protein>
<organism evidence="4 5">
    <name type="scientific">Phytophthora cactorum</name>
    <dbReference type="NCBI Taxonomy" id="29920"/>
    <lineage>
        <taxon>Eukaryota</taxon>
        <taxon>Sar</taxon>
        <taxon>Stramenopiles</taxon>
        <taxon>Oomycota</taxon>
        <taxon>Peronosporomycetes</taxon>
        <taxon>Peronosporales</taxon>
        <taxon>Peronosporaceae</taxon>
        <taxon>Phytophthora</taxon>
    </lineage>
</organism>
<accession>A0A8T1TVQ6</accession>
<comment type="caution">
    <text evidence="4">The sequence shown here is derived from an EMBL/GenBank/DDBJ whole genome shotgun (WGS) entry which is preliminary data.</text>
</comment>
<keyword evidence="2" id="KW-0472">Membrane</keyword>
<dbReference type="VEuPathDB" id="FungiDB:PC110_g13997"/>
<dbReference type="EMBL" id="JAENGZ010001593">
    <property type="protein sequence ID" value="KAG6947229.1"/>
    <property type="molecule type" value="Genomic_DNA"/>
</dbReference>
<dbReference type="Pfam" id="PF26605">
    <property type="entry name" value="WLGC"/>
    <property type="match status" value="1"/>
</dbReference>
<evidence type="ECO:0000256" key="1">
    <source>
        <dbReference type="SAM" id="MobiDB-lite"/>
    </source>
</evidence>
<evidence type="ECO:0000259" key="3">
    <source>
        <dbReference type="Pfam" id="PF26605"/>
    </source>
</evidence>
<feature type="transmembrane region" description="Helical" evidence="2">
    <location>
        <begin position="68"/>
        <end position="91"/>
    </location>
</feature>
<feature type="region of interest" description="Disordered" evidence="1">
    <location>
        <begin position="35"/>
        <end position="54"/>
    </location>
</feature>
<dbReference type="VEuPathDB" id="FungiDB:PC110_g8583"/>
<keyword evidence="2" id="KW-0812">Transmembrane</keyword>
<dbReference type="OrthoDB" id="118477at2759"/>
<name>A0A8T1TVQ6_9STRA</name>
<dbReference type="InterPro" id="IPR058256">
    <property type="entry name" value="WLGC"/>
</dbReference>
<reference evidence="4" key="1">
    <citation type="submission" date="2021-01" db="EMBL/GenBank/DDBJ databases">
        <title>Phytophthora aleatoria, a newly-described species from Pinus radiata is distinct from Phytophthora cactorum isolates based on comparative genomics.</title>
        <authorList>
            <person name="Mcdougal R."/>
            <person name="Panda P."/>
            <person name="Williams N."/>
            <person name="Studholme D.J."/>
        </authorList>
    </citation>
    <scope>NUCLEOTIDE SEQUENCE</scope>
    <source>
        <strain evidence="4">NZFS 3830</strain>
    </source>
</reference>
<feature type="transmembrane region" description="Helical" evidence="2">
    <location>
        <begin position="185"/>
        <end position="207"/>
    </location>
</feature>
<proteinExistence type="predicted"/>
<keyword evidence="2" id="KW-1133">Transmembrane helix</keyword>
<gene>
    <name evidence="4" type="ORF">JG687_00016244</name>
</gene>
<evidence type="ECO:0000256" key="2">
    <source>
        <dbReference type="SAM" id="Phobius"/>
    </source>
</evidence>
<evidence type="ECO:0000313" key="4">
    <source>
        <dbReference type="EMBL" id="KAG6947229.1"/>
    </source>
</evidence>
<dbReference type="AlphaFoldDB" id="A0A8T1TVQ6"/>
<sequence length="417" mass="46978">MIPMAPNLRSVSEASPAEGQRLSIRLDSKLNQVVPVGSRNKRPDSTAKRHLRGTPNQKLSCSEAFGSLGIPMVLILVLCLVWTAWLLVVSLEPNKAANWLMDTRTYDNGQFWLIIDSNPELTRNVYTKSVDLVMQTIVLLQLLNRGSPVEIGYGYTCFVALNSLSCATNIFSAKFSALTEFLIDSIFDLSAAVLFPIITLVFCSYNFEFDRDVYLTYLEKLVPGSFEYTTRLFADQSEIKLFRAPKTYEEWTYPPDAYNTLQALSISGRLEPIQIINRELLTFPEELHSCNNLRTLNCRTGPDNSVISKLFTPYLGSASTQEAFQKFAPNACDKWATGAVYIDNTPTKEKVEVCGGKPFRECPLPGNVTGICSNMRFQVLSCVYDDSRIALRRYQIEKRIDLLCDPVEEKWLGCGER</sequence>
<feature type="transmembrane region" description="Helical" evidence="2">
    <location>
        <begin position="152"/>
        <end position="173"/>
    </location>
</feature>
<feature type="domain" description="WLGC" evidence="3">
    <location>
        <begin position="350"/>
        <end position="414"/>
    </location>
</feature>